<evidence type="ECO:0000256" key="3">
    <source>
        <dbReference type="ARBA" id="ARBA00023143"/>
    </source>
</evidence>
<dbReference type="NCBIfam" id="TIGR03506">
    <property type="entry name" value="FlgEFG_subfam"/>
    <property type="match status" value="1"/>
</dbReference>
<comment type="subunit">
    <text evidence="4 6">The basal body constitutes a major portion of the flagellar organelle and consists of five rings (E,L,P,S, and M) mounted on a central rod. The rod consists of about 26 subunits of FlgG in the distal portion, and FlgB, FlgC and FlgF are thought to build up the proximal portion of the rod with about 6 subunits each.</text>
</comment>
<keyword evidence="10" id="KW-0282">Flagellum</keyword>
<evidence type="ECO:0000256" key="6">
    <source>
        <dbReference type="RuleBase" id="RU362116"/>
    </source>
</evidence>
<evidence type="ECO:0000259" key="8">
    <source>
        <dbReference type="Pfam" id="PF06429"/>
    </source>
</evidence>
<comment type="subcellular location">
    <subcellularLocation>
        <location evidence="1 6">Bacterial flagellum basal body</location>
    </subcellularLocation>
</comment>
<evidence type="ECO:0000313" key="11">
    <source>
        <dbReference type="Proteomes" id="UP000708298"/>
    </source>
</evidence>
<dbReference type="InterPro" id="IPR037925">
    <property type="entry name" value="FlgE/F/G-like"/>
</dbReference>
<evidence type="ECO:0000313" key="10">
    <source>
        <dbReference type="EMBL" id="MCB8874906.1"/>
    </source>
</evidence>
<feature type="domain" description="Flagellar basal body rod protein N-terminal" evidence="7">
    <location>
        <begin position="7"/>
        <end position="36"/>
    </location>
</feature>
<reference evidence="10" key="2">
    <citation type="submission" date="2021-01" db="EMBL/GenBank/DDBJ databases">
        <authorList>
            <person name="Mieszkin S."/>
            <person name="Pouder E."/>
            <person name="Alain K."/>
        </authorList>
    </citation>
    <scope>NUCLEOTIDE SEQUENCE</scope>
    <source>
        <strain evidence="10">HW T2.11</strain>
    </source>
</reference>
<feature type="domain" description="Flagellar basal-body/hook protein C-terminal" evidence="8">
    <location>
        <begin position="198"/>
        <end position="241"/>
    </location>
</feature>
<organism evidence="10 11">
    <name type="scientific">Acidisoma silvae</name>
    <dbReference type="NCBI Taxonomy" id="2802396"/>
    <lineage>
        <taxon>Bacteria</taxon>
        <taxon>Pseudomonadati</taxon>
        <taxon>Pseudomonadota</taxon>
        <taxon>Alphaproteobacteria</taxon>
        <taxon>Acetobacterales</taxon>
        <taxon>Acidocellaceae</taxon>
        <taxon>Acidisoma</taxon>
    </lineage>
</organism>
<evidence type="ECO:0000256" key="4">
    <source>
        <dbReference type="ARBA" id="ARBA00038560"/>
    </source>
</evidence>
<protein>
    <recommendedName>
        <fullName evidence="5 6">Flagellar basal-body rod protein FlgF</fullName>
    </recommendedName>
</protein>
<gene>
    <name evidence="10" type="ORF">ASILVAE211_06905</name>
</gene>
<comment type="caution">
    <text evidence="10">The sequence shown here is derived from an EMBL/GenBank/DDBJ whole genome shotgun (WGS) entry which is preliminary data.</text>
</comment>
<dbReference type="GO" id="GO:0030694">
    <property type="term" value="C:bacterial-type flagellum basal body, rod"/>
    <property type="evidence" value="ECO:0007669"/>
    <property type="project" value="UniProtKB-UniRule"/>
</dbReference>
<dbReference type="Proteomes" id="UP000708298">
    <property type="component" value="Unassembled WGS sequence"/>
</dbReference>
<name>A0A964DY51_9PROT</name>
<feature type="domain" description="Flagellar hook protein FlgE/F/G-like D1" evidence="9">
    <location>
        <begin position="85"/>
        <end position="146"/>
    </location>
</feature>
<evidence type="ECO:0000256" key="1">
    <source>
        <dbReference type="ARBA" id="ARBA00004117"/>
    </source>
</evidence>
<evidence type="ECO:0000259" key="7">
    <source>
        <dbReference type="Pfam" id="PF00460"/>
    </source>
</evidence>
<dbReference type="InterPro" id="IPR053967">
    <property type="entry name" value="LlgE_F_G-like_D1"/>
</dbReference>
<evidence type="ECO:0000256" key="2">
    <source>
        <dbReference type="ARBA" id="ARBA00009677"/>
    </source>
</evidence>
<dbReference type="PANTHER" id="PTHR30435:SF18">
    <property type="entry name" value="FLAGELLAR BASAL-BODY ROD PROTEIN FLGF"/>
    <property type="match status" value="1"/>
</dbReference>
<evidence type="ECO:0000259" key="9">
    <source>
        <dbReference type="Pfam" id="PF22692"/>
    </source>
</evidence>
<dbReference type="AlphaFoldDB" id="A0A964DY51"/>
<dbReference type="Pfam" id="PF06429">
    <property type="entry name" value="Flg_bbr_C"/>
    <property type="match status" value="1"/>
</dbReference>
<dbReference type="Pfam" id="PF22692">
    <property type="entry name" value="LlgE_F_G_D1"/>
    <property type="match status" value="1"/>
</dbReference>
<keyword evidence="3 6" id="KW-0975">Bacterial flagellum</keyword>
<dbReference type="EMBL" id="JAESVB010000002">
    <property type="protein sequence ID" value="MCB8874906.1"/>
    <property type="molecule type" value="Genomic_DNA"/>
</dbReference>
<accession>A0A964DY51</accession>
<dbReference type="SUPFAM" id="SSF117143">
    <property type="entry name" value="Flagellar hook protein flgE"/>
    <property type="match status" value="1"/>
</dbReference>
<dbReference type="PANTHER" id="PTHR30435">
    <property type="entry name" value="FLAGELLAR PROTEIN"/>
    <property type="match status" value="1"/>
</dbReference>
<dbReference type="Pfam" id="PF00460">
    <property type="entry name" value="Flg_bb_rod"/>
    <property type="match status" value="1"/>
</dbReference>
<evidence type="ECO:0000256" key="5">
    <source>
        <dbReference type="ARBA" id="ARBA00040228"/>
    </source>
</evidence>
<comment type="similarity">
    <text evidence="2 6">Belongs to the flagella basal body rod proteins family.</text>
</comment>
<reference evidence="10" key="1">
    <citation type="journal article" date="2021" name="Microorganisms">
        <title>Acidisoma silvae sp. nov. and Acidisomacellulosilytica sp. nov., Two Acidophilic Bacteria Isolated from Decaying Wood, Hydrolyzing Cellulose and Producing Poly-3-hydroxybutyrate.</title>
        <authorList>
            <person name="Mieszkin S."/>
            <person name="Pouder E."/>
            <person name="Uroz S."/>
            <person name="Simon-Colin C."/>
            <person name="Alain K."/>
        </authorList>
    </citation>
    <scope>NUCLEOTIDE SEQUENCE</scope>
    <source>
        <strain evidence="10">HW T2.11</strain>
    </source>
</reference>
<dbReference type="InterPro" id="IPR010930">
    <property type="entry name" value="Flg_bb/hook_C_dom"/>
</dbReference>
<dbReference type="InterPro" id="IPR020013">
    <property type="entry name" value="Flagellar_FlgE/F/G"/>
</dbReference>
<keyword evidence="11" id="KW-1185">Reference proteome</keyword>
<proteinExistence type="inferred from homology"/>
<keyword evidence="10" id="KW-0969">Cilium</keyword>
<dbReference type="InterPro" id="IPR001444">
    <property type="entry name" value="Flag_bb_rod_N"/>
</dbReference>
<keyword evidence="10" id="KW-0966">Cell projection</keyword>
<dbReference type="GO" id="GO:0071978">
    <property type="term" value="P:bacterial-type flagellum-dependent swarming motility"/>
    <property type="evidence" value="ECO:0007669"/>
    <property type="project" value="TreeGrafter"/>
</dbReference>
<dbReference type="RefSeq" id="WP_227320562.1">
    <property type="nucleotide sequence ID" value="NZ_JAESVB010000002.1"/>
</dbReference>
<sequence length="246" mass="24630">MSADSYYTGMASLQAISAKMDALSANLANTQTAGYQAVQAVAQAAPYAGANAPPGADVVALSPGPDLRPGALTHTGNPLTVGLGGDGWLEVQTASGTALTRNGTLQISAEGLLADGDGNPLLGADGNPISLPKLTSLTIGSDGAISGVPVGQPGQTTSYGQLALAATPAGAMRALSGSLFLPADPTQLQQSPAAKLSQGYLNGSNVDSVKSMVELIDVSRSYQMQTNLMKTSSDNSRALNTVLAQG</sequence>